<keyword evidence="2 6" id="KW-0378">Hydrolase</keyword>
<dbReference type="AlphaFoldDB" id="A0A8J8T745"/>
<dbReference type="GO" id="GO:0004114">
    <property type="term" value="F:3',5'-cyclic-nucleotide phosphodiesterase activity"/>
    <property type="evidence" value="ECO:0007669"/>
    <property type="project" value="InterPro"/>
</dbReference>
<evidence type="ECO:0000259" key="9">
    <source>
        <dbReference type="PROSITE" id="PS51845"/>
    </source>
</evidence>
<feature type="binding site" evidence="5">
    <location>
        <position position="313"/>
    </location>
    <ligand>
        <name>Zn(2+)</name>
        <dbReference type="ChEBI" id="CHEBI:29105"/>
        <label>1</label>
    </ligand>
</feature>
<dbReference type="GO" id="GO:0007165">
    <property type="term" value="P:signal transduction"/>
    <property type="evidence" value="ECO:0007669"/>
    <property type="project" value="InterPro"/>
</dbReference>
<feature type="binding site" evidence="5">
    <location>
        <position position="312"/>
    </location>
    <ligand>
        <name>Zn(2+)</name>
        <dbReference type="ChEBI" id="CHEBI:29105"/>
        <label>1</label>
    </ligand>
</feature>
<dbReference type="PROSITE" id="PS51845">
    <property type="entry name" value="PDEASE_I_2"/>
    <property type="match status" value="1"/>
</dbReference>
<evidence type="ECO:0000313" key="10">
    <source>
        <dbReference type="EMBL" id="TNV84799.1"/>
    </source>
</evidence>
<dbReference type="InterPro" id="IPR036971">
    <property type="entry name" value="PDEase_catalytic_dom_sf"/>
</dbReference>
<evidence type="ECO:0000256" key="6">
    <source>
        <dbReference type="RuleBase" id="RU363067"/>
    </source>
</evidence>
<dbReference type="InterPro" id="IPR023088">
    <property type="entry name" value="PDEase"/>
</dbReference>
<feature type="domain" description="PDEase" evidence="9">
    <location>
        <begin position="187"/>
        <end position="517"/>
    </location>
</feature>
<keyword evidence="11" id="KW-1185">Reference proteome</keyword>
<feature type="binding site" evidence="5">
    <location>
        <position position="274"/>
    </location>
    <ligand>
        <name>Zn(2+)</name>
        <dbReference type="ChEBI" id="CHEBI:29105"/>
        <label>1</label>
    </ligand>
</feature>
<keyword evidence="1 5" id="KW-0479">Metal-binding</keyword>
<organism evidence="10 11">
    <name type="scientific">Halteria grandinella</name>
    <dbReference type="NCBI Taxonomy" id="5974"/>
    <lineage>
        <taxon>Eukaryota</taxon>
        <taxon>Sar</taxon>
        <taxon>Alveolata</taxon>
        <taxon>Ciliophora</taxon>
        <taxon>Intramacronucleata</taxon>
        <taxon>Spirotrichea</taxon>
        <taxon>Stichotrichia</taxon>
        <taxon>Sporadotrichida</taxon>
        <taxon>Halteriidae</taxon>
        <taxon>Halteria</taxon>
    </lineage>
</organism>
<dbReference type="InterPro" id="IPR023174">
    <property type="entry name" value="PDEase_CS"/>
</dbReference>
<feature type="binding site" evidence="4">
    <location>
        <position position="423"/>
    </location>
    <ligand>
        <name>AMP</name>
        <dbReference type="ChEBI" id="CHEBI:456215"/>
    </ligand>
</feature>
<comment type="caution">
    <text evidence="10">The sequence shown here is derived from an EMBL/GenBank/DDBJ whole genome shotgun (WGS) entry which is preliminary data.</text>
</comment>
<evidence type="ECO:0000313" key="11">
    <source>
        <dbReference type="Proteomes" id="UP000785679"/>
    </source>
</evidence>
<dbReference type="PROSITE" id="PS00126">
    <property type="entry name" value="PDEASE_I_1"/>
    <property type="match status" value="1"/>
</dbReference>
<protein>
    <recommendedName>
        <fullName evidence="6">Phosphodiesterase</fullName>
        <ecNumber evidence="6">3.1.4.-</ecNumber>
    </recommendedName>
</protein>
<evidence type="ECO:0000256" key="4">
    <source>
        <dbReference type="PIRSR" id="PIRSR623088-2"/>
    </source>
</evidence>
<evidence type="ECO:0000256" key="7">
    <source>
        <dbReference type="SAM" id="Coils"/>
    </source>
</evidence>
<gene>
    <name evidence="10" type="ORF">FGO68_gene3078</name>
</gene>
<feature type="binding site" evidence="5">
    <location>
        <position position="423"/>
    </location>
    <ligand>
        <name>Zn(2+)</name>
        <dbReference type="ChEBI" id="CHEBI:29105"/>
        <label>1</label>
    </ligand>
</feature>
<feature type="binding site" evidence="5">
    <location>
        <position position="313"/>
    </location>
    <ligand>
        <name>Zn(2+)</name>
        <dbReference type="ChEBI" id="CHEBI:29105"/>
        <label>2</label>
    </ligand>
</feature>
<dbReference type="PANTHER" id="PTHR11347">
    <property type="entry name" value="CYCLIC NUCLEOTIDE PHOSPHODIESTERASE"/>
    <property type="match status" value="1"/>
</dbReference>
<feature type="binding site" evidence="4">
    <location>
        <begin position="270"/>
        <end position="274"/>
    </location>
    <ligand>
        <name>AMP</name>
        <dbReference type="ChEBI" id="CHEBI:456215"/>
    </ligand>
</feature>
<evidence type="ECO:0000256" key="3">
    <source>
        <dbReference type="PIRSR" id="PIRSR623088-1"/>
    </source>
</evidence>
<comment type="similarity">
    <text evidence="6">Belongs to the cyclic nucleotide phosphodiesterase family.</text>
</comment>
<reference evidence="10" key="1">
    <citation type="submission" date="2019-06" db="EMBL/GenBank/DDBJ databases">
        <authorList>
            <person name="Zheng W."/>
        </authorList>
    </citation>
    <scope>NUCLEOTIDE SEQUENCE</scope>
    <source>
        <strain evidence="10">QDHG01</strain>
    </source>
</reference>
<feature type="transmembrane region" description="Helical" evidence="8">
    <location>
        <begin position="6"/>
        <end position="24"/>
    </location>
</feature>
<dbReference type="SUPFAM" id="SSF109604">
    <property type="entry name" value="HD-domain/PDEase-like"/>
    <property type="match status" value="1"/>
</dbReference>
<evidence type="ECO:0000256" key="5">
    <source>
        <dbReference type="PIRSR" id="PIRSR623088-3"/>
    </source>
</evidence>
<dbReference type="EC" id="3.1.4.-" evidence="6"/>
<keyword evidence="8" id="KW-1133">Transmembrane helix</keyword>
<evidence type="ECO:0000256" key="8">
    <source>
        <dbReference type="SAM" id="Phobius"/>
    </source>
</evidence>
<keyword evidence="8" id="KW-0472">Membrane</keyword>
<feature type="active site" description="Proton donor" evidence="3">
    <location>
        <position position="270"/>
    </location>
</feature>
<proteinExistence type="inferred from homology"/>
<evidence type="ECO:0000256" key="1">
    <source>
        <dbReference type="ARBA" id="ARBA00022723"/>
    </source>
</evidence>
<dbReference type="OrthoDB" id="342865at2759"/>
<sequence>MTVCSVGLVIIEIFSSAPLILGFLRLRCLLKFPFIYSLLLAQCSRKSRLVAPQIEVPKQQVFKSYKDKVVYILQRTIDDLDEPSSDLKWCLHVIKNDFLQISNSILNSNNIGGKARRFSKTQRLLTFDESVETGVLNSWVAQCLSGITNAVTIRDYSSSSQVLGPSLSVVPAPILRQKSGNNNSEHMSLEKDHRPHKDIVQFEALINSNNFNAFELHSVTKKNSLYFMMQYVYQKFDFGEQLRFDSSKYQTLSLKIQASYRDNDPFVTYHTSTHAADVVQSVYYYMLCAGVQDMCKATTFDLAALFLASAAHDVDHPGNNNMFETKTHSKLATLYNDIGVLEMHHAASFFFMLEDDASNIFKNFSGEEFNRMRKYVVDNILFTDMSRHFAFLNEIKAMNMLDNFDPAGKQKPDIMKALVHAADIGNQGRPFDICKTWALKILSEFFQQGDKERQLGLDITMLCDRKTTNVGRSQISFIDFVVCPYFEAIASILPGMYYAVDQMKVNKENWAQSIEEYERLREEKGNENI</sequence>
<feature type="coiled-coil region" evidence="7">
    <location>
        <begin position="500"/>
        <end position="527"/>
    </location>
</feature>
<dbReference type="Pfam" id="PF00233">
    <property type="entry name" value="PDEase_I"/>
    <property type="match status" value="1"/>
</dbReference>
<dbReference type="EMBL" id="RRYP01002409">
    <property type="protein sequence ID" value="TNV84799.1"/>
    <property type="molecule type" value="Genomic_DNA"/>
</dbReference>
<evidence type="ECO:0000256" key="2">
    <source>
        <dbReference type="ARBA" id="ARBA00022801"/>
    </source>
</evidence>
<name>A0A8J8T745_HALGN</name>
<comment type="cofactor">
    <cofactor evidence="6">
        <name>a divalent metal cation</name>
        <dbReference type="ChEBI" id="CHEBI:60240"/>
    </cofactor>
    <text evidence="6">Binds 2 divalent metal cations per subunit. Site 1 may preferentially bind zinc ions, while site 2 has a preference for magnesium and/or manganese ions.</text>
</comment>
<dbReference type="Proteomes" id="UP000785679">
    <property type="component" value="Unassembled WGS sequence"/>
</dbReference>
<keyword evidence="8" id="KW-0812">Transmembrane</keyword>
<feature type="binding site" evidence="4">
    <location>
        <position position="474"/>
    </location>
    <ligand>
        <name>AMP</name>
        <dbReference type="ChEBI" id="CHEBI:456215"/>
    </ligand>
</feature>
<feature type="binding site" evidence="4">
    <location>
        <position position="313"/>
    </location>
    <ligand>
        <name>AMP</name>
        <dbReference type="ChEBI" id="CHEBI:456215"/>
    </ligand>
</feature>
<dbReference type="GO" id="GO:0046872">
    <property type="term" value="F:metal ion binding"/>
    <property type="evidence" value="ECO:0007669"/>
    <property type="project" value="UniProtKB-KW"/>
</dbReference>
<dbReference type="InterPro" id="IPR002073">
    <property type="entry name" value="PDEase_catalytic_dom"/>
</dbReference>
<keyword evidence="7" id="KW-0175">Coiled coil</keyword>
<accession>A0A8J8T745</accession>
<dbReference type="PRINTS" id="PR00387">
    <property type="entry name" value="PDIESTERASE1"/>
</dbReference>
<dbReference type="Gene3D" id="1.10.1300.10">
    <property type="entry name" value="3'5'-cyclic nucleotide phosphodiesterase, catalytic domain"/>
    <property type="match status" value="1"/>
</dbReference>